<keyword evidence="9 14" id="KW-0540">Nuclease</keyword>
<evidence type="ECO:0000256" key="12">
    <source>
        <dbReference type="ARBA" id="ARBA00022801"/>
    </source>
</evidence>
<dbReference type="GO" id="GO:0043137">
    <property type="term" value="P:DNA replication, removal of RNA primer"/>
    <property type="evidence" value="ECO:0007669"/>
    <property type="project" value="TreeGrafter"/>
</dbReference>
<dbReference type="GO" id="GO:0004523">
    <property type="term" value="F:RNA-DNA hybrid ribonuclease activity"/>
    <property type="evidence" value="ECO:0007669"/>
    <property type="project" value="UniProtKB-UniRule"/>
</dbReference>
<dbReference type="RefSeq" id="WP_134848892.1">
    <property type="nucleotide sequence ID" value="NZ_CP197400.1"/>
</dbReference>
<comment type="subcellular location">
    <subcellularLocation>
        <location evidence="4 14">Cytoplasm</location>
    </subcellularLocation>
</comment>
<keyword evidence="18" id="KW-1185">Reference proteome</keyword>
<evidence type="ECO:0000256" key="3">
    <source>
        <dbReference type="ARBA" id="ARBA00004065"/>
    </source>
</evidence>
<dbReference type="CDD" id="cd07182">
    <property type="entry name" value="RNase_HII_bacteria_HII_like"/>
    <property type="match status" value="1"/>
</dbReference>
<protein>
    <recommendedName>
        <fullName evidence="7 14">Ribonuclease HII</fullName>
        <shortName evidence="14">RNase HII</shortName>
        <ecNumber evidence="6 14">3.1.26.4</ecNumber>
    </recommendedName>
</protein>
<evidence type="ECO:0000256" key="6">
    <source>
        <dbReference type="ARBA" id="ARBA00012180"/>
    </source>
</evidence>
<sequence length="200" mass="21784">MTVVLPNRIIANRLEAGIDEVGRGCLAGPVVAAAVILPTDCAIEGLHDSKKLSAKNREALSVLIKEQAIAYAIAEVPAPEIDRLNILHATYRAMNQAVANLSVVPEHLLIDGNRFKGEHAIPYDTIVKGDDTVASIAAASILAKTYRDHLMQQYALEYPGYDWEHNVGYGTPKHLEGIRALGLTPLHRRSFAPCQPTLFD</sequence>
<feature type="binding site" evidence="14 15">
    <location>
        <position position="111"/>
    </location>
    <ligand>
        <name>a divalent metal cation</name>
        <dbReference type="ChEBI" id="CHEBI:60240"/>
    </ligand>
</feature>
<feature type="binding site" evidence="14 15">
    <location>
        <position position="19"/>
    </location>
    <ligand>
        <name>a divalent metal cation</name>
        <dbReference type="ChEBI" id="CHEBI:60240"/>
    </ligand>
</feature>
<dbReference type="InterPro" id="IPR012337">
    <property type="entry name" value="RNaseH-like_sf"/>
</dbReference>
<dbReference type="FunFam" id="3.30.420.10:FF:000006">
    <property type="entry name" value="Ribonuclease HII"/>
    <property type="match status" value="1"/>
</dbReference>
<dbReference type="NCBIfam" id="NF000594">
    <property type="entry name" value="PRK00015.1-1"/>
    <property type="match status" value="1"/>
</dbReference>
<evidence type="ECO:0000256" key="14">
    <source>
        <dbReference type="HAMAP-Rule" id="MF_00052"/>
    </source>
</evidence>
<evidence type="ECO:0000256" key="1">
    <source>
        <dbReference type="ARBA" id="ARBA00000077"/>
    </source>
</evidence>
<reference evidence="17 18" key="1">
    <citation type="submission" date="2019-03" db="EMBL/GenBank/DDBJ databases">
        <title>Porphyromonas levii Isolated from the Uterus of Dairy Cows.</title>
        <authorList>
            <person name="Francis A.M."/>
        </authorList>
    </citation>
    <scope>NUCLEOTIDE SEQUENCE [LARGE SCALE GENOMIC DNA]</scope>
    <source>
        <strain evidence="17 18">AF5678</strain>
    </source>
</reference>
<organism evidence="17 18">
    <name type="scientific">Porphyromonas levii</name>
    <dbReference type="NCBI Taxonomy" id="28114"/>
    <lineage>
        <taxon>Bacteria</taxon>
        <taxon>Pseudomonadati</taxon>
        <taxon>Bacteroidota</taxon>
        <taxon>Bacteroidia</taxon>
        <taxon>Bacteroidales</taxon>
        <taxon>Porphyromonadaceae</taxon>
        <taxon>Porphyromonas</taxon>
    </lineage>
</organism>
<dbReference type="EMBL" id="SPNC01000001">
    <property type="protein sequence ID" value="TFH97532.1"/>
    <property type="molecule type" value="Genomic_DNA"/>
</dbReference>
<dbReference type="AlphaFoldDB" id="A0A4Y8WS22"/>
<keyword evidence="8 14" id="KW-0963">Cytoplasm</keyword>
<dbReference type="GO" id="GO:0032299">
    <property type="term" value="C:ribonuclease H2 complex"/>
    <property type="evidence" value="ECO:0007669"/>
    <property type="project" value="TreeGrafter"/>
</dbReference>
<feature type="binding site" evidence="14 15">
    <location>
        <position position="20"/>
    </location>
    <ligand>
        <name>a divalent metal cation</name>
        <dbReference type="ChEBI" id="CHEBI:60240"/>
    </ligand>
</feature>
<proteinExistence type="inferred from homology"/>
<dbReference type="Gene3D" id="3.30.420.10">
    <property type="entry name" value="Ribonuclease H-like superfamily/Ribonuclease H"/>
    <property type="match status" value="1"/>
</dbReference>
<evidence type="ECO:0000313" key="18">
    <source>
        <dbReference type="Proteomes" id="UP000297225"/>
    </source>
</evidence>
<dbReference type="STRING" id="1122973.GCA_000379925_01277"/>
<keyword evidence="10 14" id="KW-0479">Metal-binding</keyword>
<dbReference type="GO" id="GO:0030145">
    <property type="term" value="F:manganese ion binding"/>
    <property type="evidence" value="ECO:0007669"/>
    <property type="project" value="UniProtKB-UniRule"/>
</dbReference>
<evidence type="ECO:0000256" key="11">
    <source>
        <dbReference type="ARBA" id="ARBA00022759"/>
    </source>
</evidence>
<dbReference type="PANTHER" id="PTHR10954">
    <property type="entry name" value="RIBONUCLEASE H2 SUBUNIT A"/>
    <property type="match status" value="1"/>
</dbReference>
<dbReference type="GO" id="GO:0003723">
    <property type="term" value="F:RNA binding"/>
    <property type="evidence" value="ECO:0007669"/>
    <property type="project" value="UniProtKB-UniRule"/>
</dbReference>
<comment type="function">
    <text evidence="3 14 16">Endonuclease that specifically degrades the RNA of RNA-DNA hybrids.</text>
</comment>
<evidence type="ECO:0000256" key="13">
    <source>
        <dbReference type="ARBA" id="ARBA00023211"/>
    </source>
</evidence>
<comment type="caution">
    <text evidence="17">The sequence shown here is derived from an EMBL/GenBank/DDBJ whole genome shotgun (WGS) entry which is preliminary data.</text>
</comment>
<comment type="cofactor">
    <cofactor evidence="14 15">
        <name>Mn(2+)</name>
        <dbReference type="ChEBI" id="CHEBI:29035"/>
    </cofactor>
    <cofactor evidence="14 15">
        <name>Mg(2+)</name>
        <dbReference type="ChEBI" id="CHEBI:18420"/>
    </cofactor>
    <text evidence="14 15">Manganese or magnesium. Binds 1 divalent metal ion per monomer in the absence of substrate. May bind a second metal ion after substrate binding.</text>
</comment>
<keyword evidence="11 14" id="KW-0255">Endonuclease</keyword>
<dbReference type="NCBIfam" id="NF000595">
    <property type="entry name" value="PRK00015.1-3"/>
    <property type="match status" value="1"/>
</dbReference>
<dbReference type="PROSITE" id="PS51975">
    <property type="entry name" value="RNASE_H_2"/>
    <property type="match status" value="1"/>
</dbReference>
<dbReference type="GO" id="GO:0005737">
    <property type="term" value="C:cytoplasm"/>
    <property type="evidence" value="ECO:0007669"/>
    <property type="project" value="UniProtKB-SubCell"/>
</dbReference>
<gene>
    <name evidence="14" type="primary">rnhB</name>
    <name evidence="17" type="ORF">E4P47_00200</name>
</gene>
<dbReference type="InterPro" id="IPR036397">
    <property type="entry name" value="RNaseH_sf"/>
</dbReference>
<evidence type="ECO:0000256" key="15">
    <source>
        <dbReference type="PROSITE-ProRule" id="PRU01319"/>
    </source>
</evidence>
<evidence type="ECO:0000256" key="8">
    <source>
        <dbReference type="ARBA" id="ARBA00022490"/>
    </source>
</evidence>
<evidence type="ECO:0000256" key="4">
    <source>
        <dbReference type="ARBA" id="ARBA00004496"/>
    </source>
</evidence>
<comment type="cofactor">
    <cofactor evidence="2">
        <name>Mg(2+)</name>
        <dbReference type="ChEBI" id="CHEBI:18420"/>
    </cofactor>
</comment>
<evidence type="ECO:0000313" key="17">
    <source>
        <dbReference type="EMBL" id="TFH97532.1"/>
    </source>
</evidence>
<comment type="catalytic activity">
    <reaction evidence="1 14 15 16">
        <text>Endonucleolytic cleavage to 5'-phosphomonoester.</text>
        <dbReference type="EC" id="3.1.26.4"/>
    </reaction>
</comment>
<evidence type="ECO:0000256" key="10">
    <source>
        <dbReference type="ARBA" id="ARBA00022723"/>
    </source>
</evidence>
<dbReference type="HAMAP" id="MF_00052_B">
    <property type="entry name" value="RNase_HII_B"/>
    <property type="match status" value="1"/>
</dbReference>
<evidence type="ECO:0000256" key="16">
    <source>
        <dbReference type="RuleBase" id="RU003515"/>
    </source>
</evidence>
<evidence type="ECO:0000256" key="7">
    <source>
        <dbReference type="ARBA" id="ARBA00019179"/>
    </source>
</evidence>
<dbReference type="InterPro" id="IPR001352">
    <property type="entry name" value="RNase_HII/HIII"/>
</dbReference>
<keyword evidence="13 14" id="KW-0464">Manganese</keyword>
<accession>A0A4Y8WS22</accession>
<name>A0A4Y8WS22_9PORP</name>
<dbReference type="Proteomes" id="UP000297225">
    <property type="component" value="Unassembled WGS sequence"/>
</dbReference>
<evidence type="ECO:0000256" key="2">
    <source>
        <dbReference type="ARBA" id="ARBA00001946"/>
    </source>
</evidence>
<dbReference type="InterPro" id="IPR022898">
    <property type="entry name" value="RNase_HII"/>
</dbReference>
<dbReference type="SUPFAM" id="SSF53098">
    <property type="entry name" value="Ribonuclease H-like"/>
    <property type="match status" value="1"/>
</dbReference>
<dbReference type="Pfam" id="PF01351">
    <property type="entry name" value="RNase_HII"/>
    <property type="match status" value="1"/>
</dbReference>
<dbReference type="InterPro" id="IPR024567">
    <property type="entry name" value="RNase_HII/HIII_dom"/>
</dbReference>
<comment type="similarity">
    <text evidence="5 14 16">Belongs to the RNase HII family.</text>
</comment>
<dbReference type="OrthoDB" id="9803420at2"/>
<dbReference type="PANTHER" id="PTHR10954:SF18">
    <property type="entry name" value="RIBONUCLEASE HII"/>
    <property type="match status" value="1"/>
</dbReference>
<evidence type="ECO:0000256" key="5">
    <source>
        <dbReference type="ARBA" id="ARBA00007383"/>
    </source>
</evidence>
<dbReference type="EC" id="3.1.26.4" evidence="6 14"/>
<evidence type="ECO:0000256" key="9">
    <source>
        <dbReference type="ARBA" id="ARBA00022722"/>
    </source>
</evidence>
<keyword evidence="12 14" id="KW-0378">Hydrolase</keyword>
<dbReference type="GO" id="GO:0006298">
    <property type="term" value="P:mismatch repair"/>
    <property type="evidence" value="ECO:0007669"/>
    <property type="project" value="TreeGrafter"/>
</dbReference>